<keyword evidence="3" id="KW-1185">Reference proteome</keyword>
<dbReference type="Proteomes" id="UP000789390">
    <property type="component" value="Unassembled WGS sequence"/>
</dbReference>
<evidence type="ECO:0000313" key="2">
    <source>
        <dbReference type="EMBL" id="CAH0107687.1"/>
    </source>
</evidence>
<dbReference type="Pfam" id="PF00078">
    <property type="entry name" value="RVT_1"/>
    <property type="match status" value="1"/>
</dbReference>
<gene>
    <name evidence="2" type="ORF">DGAL_LOCUS11010</name>
</gene>
<proteinExistence type="predicted"/>
<reference evidence="2" key="1">
    <citation type="submission" date="2021-11" db="EMBL/GenBank/DDBJ databases">
        <authorList>
            <person name="Schell T."/>
        </authorList>
    </citation>
    <scope>NUCLEOTIDE SEQUENCE</scope>
    <source>
        <strain evidence="2">M5</strain>
    </source>
</reference>
<evidence type="ECO:0000259" key="1">
    <source>
        <dbReference type="PROSITE" id="PS50878"/>
    </source>
</evidence>
<protein>
    <recommendedName>
        <fullName evidence="1">Reverse transcriptase domain-containing protein</fullName>
    </recommendedName>
</protein>
<organism evidence="2 3">
    <name type="scientific">Daphnia galeata</name>
    <dbReference type="NCBI Taxonomy" id="27404"/>
    <lineage>
        <taxon>Eukaryota</taxon>
        <taxon>Metazoa</taxon>
        <taxon>Ecdysozoa</taxon>
        <taxon>Arthropoda</taxon>
        <taxon>Crustacea</taxon>
        <taxon>Branchiopoda</taxon>
        <taxon>Diplostraca</taxon>
        <taxon>Cladocera</taxon>
        <taxon>Anomopoda</taxon>
        <taxon>Daphniidae</taxon>
        <taxon>Daphnia</taxon>
    </lineage>
</organism>
<dbReference type="AlphaFoldDB" id="A0A8J2S1N0"/>
<dbReference type="OrthoDB" id="6381015at2759"/>
<name>A0A8J2S1N0_9CRUS</name>
<dbReference type="InterPro" id="IPR043502">
    <property type="entry name" value="DNA/RNA_pol_sf"/>
</dbReference>
<dbReference type="EMBL" id="CAKKLH010000278">
    <property type="protein sequence ID" value="CAH0107687.1"/>
    <property type="molecule type" value="Genomic_DNA"/>
</dbReference>
<dbReference type="SUPFAM" id="SSF56672">
    <property type="entry name" value="DNA/RNA polymerases"/>
    <property type="match status" value="1"/>
</dbReference>
<sequence length="215" mass="24067">MLKGCAYHFFPAESPSLLMHSLLVEHMNDEYHLQSAPPPLVTDWGLSTAFDSLNHNAAAGIDGLSAAILRSCFPVIKFHLLFIMNSCFQLSYFPDAWRSSKVLIIGKPNKPSYDSLNSLRPISLINNFAKILEKIILGRLQWFAKNENWFSSNQHGFTDGRSTESACHSLTSFIHEGFQSKQVTACAFLDIKSAFDSAWHPAILAALIKRKCPHI</sequence>
<accession>A0A8J2S1N0</accession>
<dbReference type="InterPro" id="IPR000477">
    <property type="entry name" value="RT_dom"/>
</dbReference>
<dbReference type="GO" id="GO:0071897">
    <property type="term" value="P:DNA biosynthetic process"/>
    <property type="evidence" value="ECO:0007669"/>
    <property type="project" value="UniProtKB-ARBA"/>
</dbReference>
<dbReference type="PROSITE" id="PS50878">
    <property type="entry name" value="RT_POL"/>
    <property type="match status" value="1"/>
</dbReference>
<comment type="caution">
    <text evidence="2">The sequence shown here is derived from an EMBL/GenBank/DDBJ whole genome shotgun (WGS) entry which is preliminary data.</text>
</comment>
<feature type="domain" description="Reverse transcriptase" evidence="1">
    <location>
        <begin position="86"/>
        <end position="215"/>
    </location>
</feature>
<evidence type="ECO:0000313" key="3">
    <source>
        <dbReference type="Proteomes" id="UP000789390"/>
    </source>
</evidence>
<dbReference type="PANTHER" id="PTHR19446">
    <property type="entry name" value="REVERSE TRANSCRIPTASES"/>
    <property type="match status" value="1"/>
</dbReference>